<dbReference type="RefSeq" id="WP_379585014.1">
    <property type="nucleotide sequence ID" value="NZ_JBHSQW010000025.1"/>
</dbReference>
<proteinExistence type="predicted"/>
<dbReference type="EMBL" id="JBHSQW010000025">
    <property type="protein sequence ID" value="MFC5995002.1"/>
    <property type="molecule type" value="Genomic_DNA"/>
</dbReference>
<name>A0ABW1J3I0_9PSEU</name>
<gene>
    <name evidence="1" type="ORF">ACFQE5_12350</name>
</gene>
<comment type="caution">
    <text evidence="1">The sequence shown here is derived from an EMBL/GenBank/DDBJ whole genome shotgun (WGS) entry which is preliminary data.</text>
</comment>
<accession>A0ABW1J3I0</accession>
<dbReference type="Proteomes" id="UP001596302">
    <property type="component" value="Unassembled WGS sequence"/>
</dbReference>
<sequence length="60" mass="6421">MVTVRRPTSEIAPEFEGGDEGMAALVEFREFCCGGCGVRFDTEIAAVADAPLWDLRLGSA</sequence>
<evidence type="ECO:0000313" key="2">
    <source>
        <dbReference type="Proteomes" id="UP001596302"/>
    </source>
</evidence>
<reference evidence="2" key="1">
    <citation type="journal article" date="2019" name="Int. J. Syst. Evol. Microbiol.">
        <title>The Global Catalogue of Microorganisms (GCM) 10K type strain sequencing project: providing services to taxonomists for standard genome sequencing and annotation.</title>
        <authorList>
            <consortium name="The Broad Institute Genomics Platform"/>
            <consortium name="The Broad Institute Genome Sequencing Center for Infectious Disease"/>
            <person name="Wu L."/>
            <person name="Ma J."/>
        </authorList>
    </citation>
    <scope>NUCLEOTIDE SEQUENCE [LARGE SCALE GENOMIC DNA]</scope>
    <source>
        <strain evidence="2">CCM 8391</strain>
    </source>
</reference>
<protein>
    <submittedName>
        <fullName evidence="1">Uncharacterized protein</fullName>
    </submittedName>
</protein>
<keyword evidence="2" id="KW-1185">Reference proteome</keyword>
<organism evidence="1 2">
    <name type="scientific">Pseudonocardia hispaniensis</name>
    <dbReference type="NCBI Taxonomy" id="904933"/>
    <lineage>
        <taxon>Bacteria</taxon>
        <taxon>Bacillati</taxon>
        <taxon>Actinomycetota</taxon>
        <taxon>Actinomycetes</taxon>
        <taxon>Pseudonocardiales</taxon>
        <taxon>Pseudonocardiaceae</taxon>
        <taxon>Pseudonocardia</taxon>
    </lineage>
</organism>
<evidence type="ECO:0000313" key="1">
    <source>
        <dbReference type="EMBL" id="MFC5995002.1"/>
    </source>
</evidence>